<feature type="region of interest" description="Disordered" evidence="1">
    <location>
        <begin position="56"/>
        <end position="81"/>
    </location>
</feature>
<evidence type="ECO:0000313" key="3">
    <source>
        <dbReference type="Proteomes" id="UP000008177"/>
    </source>
</evidence>
<sequence>MLATKHAKVLEDPAQWTVDTHKPYSTVFLRRRPNQVRSRVVQTQIVKDKLLFEKDRGSTGVQHQKSQSTVVKQSDRTKSCM</sequence>
<organism evidence="2 3">
    <name type="scientific">Botryotinia fuckeliana (strain T4)</name>
    <name type="common">Noble rot fungus</name>
    <name type="synonym">Botrytis cinerea</name>
    <dbReference type="NCBI Taxonomy" id="999810"/>
    <lineage>
        <taxon>Eukaryota</taxon>
        <taxon>Fungi</taxon>
        <taxon>Dikarya</taxon>
        <taxon>Ascomycota</taxon>
        <taxon>Pezizomycotina</taxon>
        <taxon>Leotiomycetes</taxon>
        <taxon>Helotiales</taxon>
        <taxon>Sclerotiniaceae</taxon>
        <taxon>Botrytis</taxon>
    </lineage>
</organism>
<evidence type="ECO:0000313" key="2">
    <source>
        <dbReference type="EMBL" id="CCD49637.1"/>
    </source>
</evidence>
<reference evidence="3" key="1">
    <citation type="journal article" date="2011" name="PLoS Genet.">
        <title>Genomic analysis of the necrotrophic fungal pathogens Sclerotinia sclerotiorum and Botrytis cinerea.</title>
        <authorList>
            <person name="Amselem J."/>
            <person name="Cuomo C.A."/>
            <person name="van Kan J.A."/>
            <person name="Viaud M."/>
            <person name="Benito E.P."/>
            <person name="Couloux A."/>
            <person name="Coutinho P.M."/>
            <person name="de Vries R.P."/>
            <person name="Dyer P.S."/>
            <person name="Fillinger S."/>
            <person name="Fournier E."/>
            <person name="Gout L."/>
            <person name="Hahn M."/>
            <person name="Kohn L."/>
            <person name="Lapalu N."/>
            <person name="Plummer K.M."/>
            <person name="Pradier J.M."/>
            <person name="Quevillon E."/>
            <person name="Sharon A."/>
            <person name="Simon A."/>
            <person name="ten Have A."/>
            <person name="Tudzynski B."/>
            <person name="Tudzynski P."/>
            <person name="Wincker P."/>
            <person name="Andrew M."/>
            <person name="Anthouard V."/>
            <person name="Beever R.E."/>
            <person name="Beffa R."/>
            <person name="Benoit I."/>
            <person name="Bouzid O."/>
            <person name="Brault B."/>
            <person name="Chen Z."/>
            <person name="Choquer M."/>
            <person name="Collemare J."/>
            <person name="Cotton P."/>
            <person name="Danchin E.G."/>
            <person name="Da Silva C."/>
            <person name="Gautier A."/>
            <person name="Giraud C."/>
            <person name="Giraud T."/>
            <person name="Gonzalez C."/>
            <person name="Grossetete S."/>
            <person name="Guldener U."/>
            <person name="Henrissat B."/>
            <person name="Howlett B.J."/>
            <person name="Kodira C."/>
            <person name="Kretschmer M."/>
            <person name="Lappartient A."/>
            <person name="Leroch M."/>
            <person name="Levis C."/>
            <person name="Mauceli E."/>
            <person name="Neuveglise C."/>
            <person name="Oeser B."/>
            <person name="Pearson M."/>
            <person name="Poulain J."/>
            <person name="Poussereau N."/>
            <person name="Quesneville H."/>
            <person name="Rascle C."/>
            <person name="Schumacher J."/>
            <person name="Segurens B."/>
            <person name="Sexton A."/>
            <person name="Silva E."/>
            <person name="Sirven C."/>
            <person name="Soanes D.M."/>
            <person name="Talbot N.J."/>
            <person name="Templeton M."/>
            <person name="Yandava C."/>
            <person name="Yarden O."/>
            <person name="Zeng Q."/>
            <person name="Rollins J.A."/>
            <person name="Lebrun M.H."/>
            <person name="Dickman M."/>
        </authorList>
    </citation>
    <scope>NUCLEOTIDE SEQUENCE [LARGE SCALE GENOMIC DNA]</scope>
    <source>
        <strain evidence="3">T4</strain>
    </source>
</reference>
<dbReference type="HOGENOM" id="CLU_2573615_0_0_1"/>
<name>G2YCY9_BOTF4</name>
<protein>
    <submittedName>
        <fullName evidence="2">Uncharacterized protein</fullName>
    </submittedName>
</protein>
<gene>
    <name evidence="2" type="ORF">BofuT4_uP097450.1</name>
</gene>
<proteinExistence type="predicted"/>
<dbReference type="AlphaFoldDB" id="G2YCY9"/>
<feature type="compositionally biased region" description="Polar residues" evidence="1">
    <location>
        <begin position="59"/>
        <end position="72"/>
    </location>
</feature>
<dbReference type="InParanoid" id="G2YCY9"/>
<dbReference type="Proteomes" id="UP000008177">
    <property type="component" value="Unplaced contigs"/>
</dbReference>
<accession>G2YCY9</accession>
<evidence type="ECO:0000256" key="1">
    <source>
        <dbReference type="SAM" id="MobiDB-lite"/>
    </source>
</evidence>
<dbReference type="EMBL" id="FQ790320">
    <property type="protein sequence ID" value="CCD49637.1"/>
    <property type="molecule type" value="Genomic_DNA"/>
</dbReference>